<reference evidence="2 3" key="1">
    <citation type="submission" date="2020-12" db="EMBL/GenBank/DDBJ databases">
        <title>WGS of Thermoactinomyces spp.</title>
        <authorList>
            <person name="Cheng K."/>
        </authorList>
    </citation>
    <scope>NUCLEOTIDE SEQUENCE [LARGE SCALE GENOMIC DNA]</scope>
    <source>
        <strain evidence="3">CICC 10671\DSM 43846</strain>
    </source>
</reference>
<evidence type="ECO:0000313" key="3">
    <source>
        <dbReference type="Proteomes" id="UP000633619"/>
    </source>
</evidence>
<keyword evidence="2" id="KW-0540">Nuclease</keyword>
<dbReference type="CDD" id="cd00085">
    <property type="entry name" value="HNHc"/>
    <property type="match status" value="1"/>
</dbReference>
<keyword evidence="2" id="KW-0378">Hydrolase</keyword>
<dbReference type="InterPro" id="IPR002711">
    <property type="entry name" value="HNH"/>
</dbReference>
<dbReference type="GO" id="GO:0003676">
    <property type="term" value="F:nucleic acid binding"/>
    <property type="evidence" value="ECO:0007669"/>
    <property type="project" value="InterPro"/>
</dbReference>
<sequence>MSDQPAPFNDKDGNPYLETHHIEWLSRGGDDTIENTIALCPNCHRKMHILDRKADVEKLKKRVRERLSSLA</sequence>
<gene>
    <name evidence="2" type="ORF">I8U20_09305</name>
</gene>
<dbReference type="Gene3D" id="1.10.30.50">
    <property type="match status" value="1"/>
</dbReference>
<name>A0A8I1DCH9_THEIN</name>
<proteinExistence type="predicted"/>
<dbReference type="InterPro" id="IPR003615">
    <property type="entry name" value="HNH_nuc"/>
</dbReference>
<dbReference type="EMBL" id="JAECVW010000004">
    <property type="protein sequence ID" value="MBH8595528.1"/>
    <property type="molecule type" value="Genomic_DNA"/>
</dbReference>
<keyword evidence="3" id="KW-1185">Reference proteome</keyword>
<comment type="caution">
    <text evidence="2">The sequence shown here is derived from an EMBL/GenBank/DDBJ whole genome shotgun (WGS) entry which is preliminary data.</text>
</comment>
<dbReference type="Pfam" id="PF01844">
    <property type="entry name" value="HNH"/>
    <property type="match status" value="1"/>
</dbReference>
<keyword evidence="2" id="KW-0255">Endonuclease</keyword>
<dbReference type="GO" id="GO:0008270">
    <property type="term" value="F:zinc ion binding"/>
    <property type="evidence" value="ECO:0007669"/>
    <property type="project" value="InterPro"/>
</dbReference>
<dbReference type="Proteomes" id="UP000633619">
    <property type="component" value="Unassembled WGS sequence"/>
</dbReference>
<evidence type="ECO:0000313" key="2">
    <source>
        <dbReference type="EMBL" id="MBH8595528.1"/>
    </source>
</evidence>
<feature type="domain" description="HNH" evidence="1">
    <location>
        <begin position="13"/>
        <end position="48"/>
    </location>
</feature>
<dbReference type="GO" id="GO:0004519">
    <property type="term" value="F:endonuclease activity"/>
    <property type="evidence" value="ECO:0007669"/>
    <property type="project" value="UniProtKB-KW"/>
</dbReference>
<organism evidence="2 3">
    <name type="scientific">Thermoactinomyces intermedius</name>
    <dbReference type="NCBI Taxonomy" id="2024"/>
    <lineage>
        <taxon>Bacteria</taxon>
        <taxon>Bacillati</taxon>
        <taxon>Bacillota</taxon>
        <taxon>Bacilli</taxon>
        <taxon>Bacillales</taxon>
        <taxon>Thermoactinomycetaceae</taxon>
        <taxon>Thermoactinomyces</taxon>
    </lineage>
</organism>
<dbReference type="AlphaFoldDB" id="A0A8I1DCH9"/>
<accession>A0A8I1DCH9</accession>
<evidence type="ECO:0000259" key="1">
    <source>
        <dbReference type="Pfam" id="PF01844"/>
    </source>
</evidence>
<protein>
    <submittedName>
        <fullName evidence="2">HNH endonuclease</fullName>
    </submittedName>
</protein>